<keyword evidence="1" id="KW-0472">Membrane</keyword>
<comment type="caution">
    <text evidence="4">The sequence shown here is derived from an EMBL/GenBank/DDBJ whole genome shotgun (WGS) entry which is preliminary data.</text>
</comment>
<name>A0AAN7BFZ6_9PEZI</name>
<dbReference type="Proteomes" id="UP001301958">
    <property type="component" value="Unassembled WGS sequence"/>
</dbReference>
<reference evidence="4" key="2">
    <citation type="submission" date="2023-05" db="EMBL/GenBank/DDBJ databases">
        <authorList>
            <consortium name="Lawrence Berkeley National Laboratory"/>
            <person name="Steindorff A."/>
            <person name="Hensen N."/>
            <person name="Bonometti L."/>
            <person name="Westerberg I."/>
            <person name="Brannstrom I.O."/>
            <person name="Guillou S."/>
            <person name="Cros-Aarteil S."/>
            <person name="Calhoun S."/>
            <person name="Haridas S."/>
            <person name="Kuo A."/>
            <person name="Mondo S."/>
            <person name="Pangilinan J."/>
            <person name="Riley R."/>
            <person name="Labutti K."/>
            <person name="Andreopoulos B."/>
            <person name="Lipzen A."/>
            <person name="Chen C."/>
            <person name="Yanf M."/>
            <person name="Daum C."/>
            <person name="Ng V."/>
            <person name="Clum A."/>
            <person name="Ohm R."/>
            <person name="Martin F."/>
            <person name="Silar P."/>
            <person name="Natvig D."/>
            <person name="Lalanne C."/>
            <person name="Gautier V."/>
            <person name="Ament-Velasquez S.L."/>
            <person name="Kruys A."/>
            <person name="Hutchinson M.I."/>
            <person name="Powell A.J."/>
            <person name="Barry K."/>
            <person name="Miller A.N."/>
            <person name="Grigoriev I.V."/>
            <person name="Debuchy R."/>
            <person name="Gladieux P."/>
            <person name="Thoren M.H."/>
            <person name="Johannesson H."/>
        </authorList>
    </citation>
    <scope>NUCLEOTIDE SEQUENCE</scope>
    <source>
        <strain evidence="4">CBS 990.96</strain>
    </source>
</reference>
<dbReference type="AlphaFoldDB" id="A0AAN7BFZ6"/>
<dbReference type="PANTHER" id="PTHR39596">
    <property type="match status" value="1"/>
</dbReference>
<proteinExistence type="predicted"/>
<feature type="transmembrane region" description="Helical" evidence="1">
    <location>
        <begin position="886"/>
        <end position="906"/>
    </location>
</feature>
<dbReference type="Pfam" id="PF06985">
    <property type="entry name" value="HET"/>
    <property type="match status" value="1"/>
</dbReference>
<dbReference type="InterPro" id="IPR010730">
    <property type="entry name" value="HET"/>
</dbReference>
<evidence type="ECO:0000313" key="4">
    <source>
        <dbReference type="EMBL" id="KAK4222699.1"/>
    </source>
</evidence>
<reference evidence="4" key="1">
    <citation type="journal article" date="2023" name="Mol. Phylogenet. Evol.">
        <title>Genome-scale phylogeny and comparative genomics of the fungal order Sordariales.</title>
        <authorList>
            <person name="Hensen N."/>
            <person name="Bonometti L."/>
            <person name="Westerberg I."/>
            <person name="Brannstrom I.O."/>
            <person name="Guillou S."/>
            <person name="Cros-Aarteil S."/>
            <person name="Calhoun S."/>
            <person name="Haridas S."/>
            <person name="Kuo A."/>
            <person name="Mondo S."/>
            <person name="Pangilinan J."/>
            <person name="Riley R."/>
            <person name="LaButti K."/>
            <person name="Andreopoulos B."/>
            <person name="Lipzen A."/>
            <person name="Chen C."/>
            <person name="Yan M."/>
            <person name="Daum C."/>
            <person name="Ng V."/>
            <person name="Clum A."/>
            <person name="Steindorff A."/>
            <person name="Ohm R.A."/>
            <person name="Martin F."/>
            <person name="Silar P."/>
            <person name="Natvig D.O."/>
            <person name="Lalanne C."/>
            <person name="Gautier V."/>
            <person name="Ament-Velasquez S.L."/>
            <person name="Kruys A."/>
            <person name="Hutchinson M.I."/>
            <person name="Powell A.J."/>
            <person name="Barry K."/>
            <person name="Miller A.N."/>
            <person name="Grigoriev I.V."/>
            <person name="Debuchy R."/>
            <person name="Gladieux P."/>
            <person name="Hiltunen Thoren M."/>
            <person name="Johannesson H."/>
        </authorList>
    </citation>
    <scope>NUCLEOTIDE SEQUENCE</scope>
    <source>
        <strain evidence="4">CBS 990.96</strain>
    </source>
</reference>
<dbReference type="PANTHER" id="PTHR39596:SF4">
    <property type="entry name" value="HET DOMAIN PROTEIN (AFU_ORTHOLOGUE AFUA_3G03140)-RELATED"/>
    <property type="match status" value="1"/>
</dbReference>
<evidence type="ECO:0000313" key="5">
    <source>
        <dbReference type="Proteomes" id="UP001301958"/>
    </source>
</evidence>
<organism evidence="4 5">
    <name type="scientific">Podospora fimiseda</name>
    <dbReference type="NCBI Taxonomy" id="252190"/>
    <lineage>
        <taxon>Eukaryota</taxon>
        <taxon>Fungi</taxon>
        <taxon>Dikarya</taxon>
        <taxon>Ascomycota</taxon>
        <taxon>Pezizomycotina</taxon>
        <taxon>Sordariomycetes</taxon>
        <taxon>Sordariomycetidae</taxon>
        <taxon>Sordariales</taxon>
        <taxon>Podosporaceae</taxon>
        <taxon>Podospora</taxon>
    </lineage>
</organism>
<keyword evidence="1" id="KW-0812">Transmembrane</keyword>
<dbReference type="InterPro" id="IPR046529">
    <property type="entry name" value="DUF6594"/>
</dbReference>
<feature type="domain" description="Heterokaryon incompatibility" evidence="2">
    <location>
        <begin position="229"/>
        <end position="396"/>
    </location>
</feature>
<evidence type="ECO:0008006" key="6">
    <source>
        <dbReference type="Google" id="ProtNLM"/>
    </source>
</evidence>
<accession>A0AAN7BFZ6</accession>
<protein>
    <recommendedName>
        <fullName evidence="6">Heterokaryon incompatibility domain-containing protein</fullName>
    </recommendedName>
</protein>
<keyword evidence="1" id="KW-1133">Transmembrane helix</keyword>
<evidence type="ECO:0000259" key="2">
    <source>
        <dbReference type="Pfam" id="PF06985"/>
    </source>
</evidence>
<keyword evidence="5" id="KW-1185">Reference proteome</keyword>
<feature type="domain" description="DUF6594" evidence="3">
    <location>
        <begin position="812"/>
        <end position="923"/>
    </location>
</feature>
<sequence length="950" mass="107397">MGCGHPIGVEVGPVLSLLCAGILETPQDHVTRWNRLRTTTAPATFRQKQEHLKKCYNLVRTVIGYQGFAEIENEQLPSILLSIHMLLYVIAKAFCSPFKTLQTDLGAKSTQLLVERMVLNNGWCRKRLNFLNSMRLLYPALYFMASFRPKRAQTENHQSCIATKCHVAAELAQSHHRKPACRCQDLHVPLEQVLKIVGDGGIPLIRIVRSTSSGRIAPEVVPYTRTIDFVAISHVWADRQFGSSQNSLPTCHFQYINSVLAQIPFQRTRVGEFPLFGLWRNLREIVFNDLTGASRPIEPRETHEYFWLDTFCIPQDPKHNELKNKAIGSMNLIYVAASNTLVFDTVLQNMDGGQRPVSMLYNGQPTFYAPANESLLDVTAHIVVSKWIGRAWTLQEGVLSGFLVFPLKGSLAFLRLLTPNFDKLFNNNPSPLRPQGPLSEDVRHCLLEILNKALNTEEHRNYARGTTDRATRFINAHSRLQSRTTTMTQDLPLILFNMSGLNGNVMSQFADAERKMKILIYSVGKLPIELLFSGLQDSVPMRPTPGYRSSSLQKHFFKARFETGEGLSRIVNDGADKDHGAPTQTCIPRRADSATKFILERSQPTTEYLSMACPQNPKQFSDRFVAIGQFLYFGCGYIERRILRWTFGDENNIGRPLSLLYFCYKSAQIPLLERALIMIGHSTWLKTYSPTWIPTGPCKWFWKLSNYEPPIPLKTMNKIFLKIMFNVAFAFGAYNGLAMISLYWVVPYPGEELLAIFATQCSFITQINSAFNPDRLAERLKTRSSLSPWSRGSYLGRYQSVRVYMPEPPVKENDRFIDLVRYHVLRLWHYIGGHRARTGDVEEITGHTSYNIAPVAKVGWLVEFTLTSTLPVLAMFALNSVRNTKYRIAMSARFTVIFAAMIALFTDARRIEIFAATVTFAAVDVVFIRSALDSTSGGGAEDGLNATISC</sequence>
<feature type="transmembrane region" description="Helical" evidence="1">
    <location>
        <begin position="858"/>
        <end position="880"/>
    </location>
</feature>
<feature type="transmembrane region" description="Helical" evidence="1">
    <location>
        <begin position="723"/>
        <end position="746"/>
    </location>
</feature>
<dbReference type="Pfam" id="PF20237">
    <property type="entry name" value="DUF6594"/>
    <property type="match status" value="1"/>
</dbReference>
<evidence type="ECO:0000259" key="3">
    <source>
        <dbReference type="Pfam" id="PF20237"/>
    </source>
</evidence>
<evidence type="ECO:0000256" key="1">
    <source>
        <dbReference type="SAM" id="Phobius"/>
    </source>
</evidence>
<dbReference type="EMBL" id="MU865458">
    <property type="protein sequence ID" value="KAK4222699.1"/>
    <property type="molecule type" value="Genomic_DNA"/>
</dbReference>
<gene>
    <name evidence="4" type="ORF">QBC38DRAFT_503780</name>
</gene>